<dbReference type="Pfam" id="PF00069">
    <property type="entry name" value="Pkinase"/>
    <property type="match status" value="1"/>
</dbReference>
<feature type="binding site" evidence="5">
    <location>
        <position position="44"/>
    </location>
    <ligand>
        <name>ATP</name>
        <dbReference type="ChEBI" id="CHEBI:30616"/>
    </ligand>
</feature>
<evidence type="ECO:0000256" key="6">
    <source>
        <dbReference type="SAM" id="MobiDB-lite"/>
    </source>
</evidence>
<keyword evidence="9" id="KW-1185">Reference proteome</keyword>
<accession>A0A0K1ESR2</accession>
<dbReference type="PROSITE" id="PS00109">
    <property type="entry name" value="PROTEIN_KINASE_TYR"/>
    <property type="match status" value="1"/>
</dbReference>
<feature type="domain" description="Protein kinase" evidence="7">
    <location>
        <begin position="12"/>
        <end position="302"/>
    </location>
</feature>
<evidence type="ECO:0000313" key="9">
    <source>
        <dbReference type="Proteomes" id="UP000067626"/>
    </source>
</evidence>
<feature type="region of interest" description="Disordered" evidence="6">
    <location>
        <begin position="371"/>
        <end position="412"/>
    </location>
</feature>
<keyword evidence="4 5" id="KW-0067">ATP-binding</keyword>
<evidence type="ECO:0000256" key="3">
    <source>
        <dbReference type="ARBA" id="ARBA00022777"/>
    </source>
</evidence>
<feature type="compositionally biased region" description="Polar residues" evidence="6">
    <location>
        <begin position="374"/>
        <end position="386"/>
    </location>
</feature>
<dbReference type="PROSITE" id="PS50011">
    <property type="entry name" value="PROTEIN_KINASE_DOM"/>
    <property type="match status" value="1"/>
</dbReference>
<evidence type="ECO:0000256" key="1">
    <source>
        <dbReference type="ARBA" id="ARBA00022679"/>
    </source>
</evidence>
<dbReference type="GO" id="GO:0004674">
    <property type="term" value="F:protein serine/threonine kinase activity"/>
    <property type="evidence" value="ECO:0007669"/>
    <property type="project" value="TreeGrafter"/>
</dbReference>
<dbReference type="InterPro" id="IPR011009">
    <property type="entry name" value="Kinase-like_dom_sf"/>
</dbReference>
<dbReference type="Gene3D" id="1.10.510.10">
    <property type="entry name" value="Transferase(Phosphotransferase) domain 1"/>
    <property type="match status" value="1"/>
</dbReference>
<sequence>MSRRLPSRLGRYTLFDRIGRGGMADIYLARECTTLGATRLLVVKEVTPKLAGKTRFAEMLIAEAKLAARLRHGSVVQVEDLGRDDDTLYIAMEYVEGLDLRELLRRSARQRVPVPVEFSLFVVVETLMALSYAHRMGVLHRDVSPSNVLLSFEGEVKLCDFGIARAHQAAALAAEGDALEAPEGLGAQDAALKGSLEDALQGKAGYMSPEHARGEALDERADVFAAGILLWELLSGRKLYRATGGFDDLLAMARRADIPLPPERMLPDEAVLHAITMRALEPRREDRYGSASEMLADLTRYAISANLMGSPLRFGEWLRENFSEEILAARRSRQRALRALDFGPPAVIEAIAPPSSAETPVPATALVDAMGESTGYTPAPGSTSMGETPPPASGERPSPWAGLDAPPSTSRPSLLRRALARVGLALGVSSG</sequence>
<evidence type="ECO:0000256" key="2">
    <source>
        <dbReference type="ARBA" id="ARBA00022741"/>
    </source>
</evidence>
<dbReference type="PANTHER" id="PTHR43289:SF6">
    <property type="entry name" value="SERINE_THREONINE-PROTEIN KINASE NEKL-3"/>
    <property type="match status" value="1"/>
</dbReference>
<dbReference type="EMBL" id="CP012159">
    <property type="protein sequence ID" value="AKT43677.1"/>
    <property type="molecule type" value="Genomic_DNA"/>
</dbReference>
<reference evidence="8 9" key="1">
    <citation type="submission" date="2015-07" db="EMBL/GenBank/DDBJ databases">
        <title>Genome analysis of myxobacterium Chondromyces crocatus Cm c5 reveals a high potential for natural compound synthesis and the genetic basis for the loss of fruiting body formation.</title>
        <authorList>
            <person name="Zaburannyi N."/>
            <person name="Bunk B."/>
            <person name="Maier J."/>
            <person name="Overmann J."/>
            <person name="Mueller R."/>
        </authorList>
    </citation>
    <scope>NUCLEOTIDE SEQUENCE [LARGE SCALE GENOMIC DNA]</scope>
    <source>
        <strain evidence="8 9">Cm c5</strain>
    </source>
</reference>
<dbReference type="InterPro" id="IPR000719">
    <property type="entry name" value="Prot_kinase_dom"/>
</dbReference>
<proteinExistence type="predicted"/>
<dbReference type="KEGG" id="ccro:CMC5_079120"/>
<organism evidence="8 9">
    <name type="scientific">Chondromyces crocatus</name>
    <dbReference type="NCBI Taxonomy" id="52"/>
    <lineage>
        <taxon>Bacteria</taxon>
        <taxon>Pseudomonadati</taxon>
        <taxon>Myxococcota</taxon>
        <taxon>Polyangia</taxon>
        <taxon>Polyangiales</taxon>
        <taxon>Polyangiaceae</taxon>
        <taxon>Chondromyces</taxon>
    </lineage>
</organism>
<dbReference type="Gene3D" id="3.30.200.20">
    <property type="entry name" value="Phosphorylase Kinase, domain 1"/>
    <property type="match status" value="1"/>
</dbReference>
<evidence type="ECO:0000256" key="4">
    <source>
        <dbReference type="ARBA" id="ARBA00022840"/>
    </source>
</evidence>
<dbReference type="RefSeq" id="WP_050435110.1">
    <property type="nucleotide sequence ID" value="NZ_CP012159.1"/>
</dbReference>
<dbReference type="GO" id="GO:0005524">
    <property type="term" value="F:ATP binding"/>
    <property type="evidence" value="ECO:0007669"/>
    <property type="project" value="UniProtKB-UniRule"/>
</dbReference>
<dbReference type="InterPro" id="IPR008266">
    <property type="entry name" value="Tyr_kinase_AS"/>
</dbReference>
<protein>
    <recommendedName>
        <fullName evidence="7">Protein kinase domain-containing protein</fullName>
    </recommendedName>
</protein>
<dbReference type="AlphaFoldDB" id="A0A0K1ESR2"/>
<evidence type="ECO:0000313" key="8">
    <source>
        <dbReference type="EMBL" id="AKT43677.1"/>
    </source>
</evidence>
<name>A0A0K1ESR2_CHOCO</name>
<evidence type="ECO:0000259" key="7">
    <source>
        <dbReference type="PROSITE" id="PS50011"/>
    </source>
</evidence>
<dbReference type="CDD" id="cd14014">
    <property type="entry name" value="STKc_PknB_like"/>
    <property type="match status" value="1"/>
</dbReference>
<dbReference type="PANTHER" id="PTHR43289">
    <property type="entry name" value="MITOGEN-ACTIVATED PROTEIN KINASE KINASE KINASE 20-RELATED"/>
    <property type="match status" value="1"/>
</dbReference>
<evidence type="ECO:0000256" key="5">
    <source>
        <dbReference type="PROSITE-ProRule" id="PRU10141"/>
    </source>
</evidence>
<dbReference type="SUPFAM" id="SSF56112">
    <property type="entry name" value="Protein kinase-like (PK-like)"/>
    <property type="match status" value="1"/>
</dbReference>
<keyword evidence="3" id="KW-0418">Kinase</keyword>
<dbReference type="Proteomes" id="UP000067626">
    <property type="component" value="Chromosome"/>
</dbReference>
<keyword evidence="1" id="KW-0808">Transferase</keyword>
<dbReference type="PROSITE" id="PS00107">
    <property type="entry name" value="PROTEIN_KINASE_ATP"/>
    <property type="match status" value="1"/>
</dbReference>
<gene>
    <name evidence="8" type="ORF">CMC5_079120</name>
</gene>
<dbReference type="STRING" id="52.CMC5_079120"/>
<keyword evidence="2 5" id="KW-0547">Nucleotide-binding</keyword>
<dbReference type="OrthoDB" id="5512889at2"/>
<dbReference type="InterPro" id="IPR017441">
    <property type="entry name" value="Protein_kinase_ATP_BS"/>
</dbReference>